<dbReference type="CDD" id="cd04486">
    <property type="entry name" value="YhcR_OBF_like"/>
    <property type="match status" value="1"/>
</dbReference>
<dbReference type="InterPro" id="IPR043744">
    <property type="entry name" value="DUF5689"/>
</dbReference>
<accession>A0A1G9X6P8</accession>
<protein>
    <submittedName>
        <fullName evidence="3">DNA/RNA endonuclease YhcR, contains UshA esterase domain</fullName>
    </submittedName>
</protein>
<dbReference type="InterPro" id="IPR029062">
    <property type="entry name" value="Class_I_gatase-like"/>
</dbReference>
<organism evidence="3 4">
    <name type="scientific">Sediminibacillus halophilus</name>
    <dbReference type="NCBI Taxonomy" id="482461"/>
    <lineage>
        <taxon>Bacteria</taxon>
        <taxon>Bacillati</taxon>
        <taxon>Bacillota</taxon>
        <taxon>Bacilli</taxon>
        <taxon>Bacillales</taxon>
        <taxon>Bacillaceae</taxon>
        <taxon>Sediminibacillus</taxon>
    </lineage>
</organism>
<dbReference type="SUPFAM" id="SSF52317">
    <property type="entry name" value="Class I glutamine amidotransferase-like"/>
    <property type="match status" value="1"/>
</dbReference>
<evidence type="ECO:0000313" key="4">
    <source>
        <dbReference type="Proteomes" id="UP000182347"/>
    </source>
</evidence>
<gene>
    <name evidence="3" type="ORF">SAMN05216244_3776</name>
</gene>
<dbReference type="STRING" id="482461.SAMN05216244_3776"/>
<dbReference type="EMBL" id="FNHF01000006">
    <property type="protein sequence ID" value="SDM92434.1"/>
    <property type="molecule type" value="Genomic_DNA"/>
</dbReference>
<reference evidence="4" key="1">
    <citation type="submission" date="2016-10" db="EMBL/GenBank/DDBJ databases">
        <authorList>
            <person name="Varghese N."/>
            <person name="Submissions S."/>
        </authorList>
    </citation>
    <scope>NUCLEOTIDE SEQUENCE [LARGE SCALE GENOMIC DNA]</scope>
    <source>
        <strain evidence="4">CGMCC 1.6199</strain>
    </source>
</reference>
<dbReference type="InterPro" id="IPR039975">
    <property type="entry name" value="IFT52"/>
</dbReference>
<evidence type="ECO:0000313" key="3">
    <source>
        <dbReference type="EMBL" id="SDM92434.1"/>
    </source>
</evidence>
<keyword evidence="1" id="KW-0732">Signal</keyword>
<evidence type="ECO:0000256" key="1">
    <source>
        <dbReference type="SAM" id="SignalP"/>
    </source>
</evidence>
<feature type="chain" id="PRO_5010370704" evidence="1">
    <location>
        <begin position="33"/>
        <end position="793"/>
    </location>
</feature>
<evidence type="ECO:0000259" key="2">
    <source>
        <dbReference type="Pfam" id="PF18942"/>
    </source>
</evidence>
<dbReference type="PROSITE" id="PS51257">
    <property type="entry name" value="PROKAR_LIPOPROTEIN"/>
    <property type="match status" value="1"/>
</dbReference>
<dbReference type="Pfam" id="PF18942">
    <property type="entry name" value="DUF5689"/>
    <property type="match status" value="1"/>
</dbReference>
<keyword evidence="3" id="KW-0255">Endonuclease</keyword>
<dbReference type="AlphaFoldDB" id="A0A1G9X6P8"/>
<sequence>MGKLFIRKLLSSLAVLALFSCLQGYSPETVQADGLPITSVDAPAPVIEPAVENENNDTKVLFDNTHGQTAGAADWVINGAFSDFGEAIAGEGYYVEELRQRTPITYEDLADFQVFVIPEANIPYKDGEQAAILQFVENGGSVFYIADHYNADRNLNRWDSGEIFNGYRRGAYDNPTKGFEEDEIESEAMQDVSNSDWLADHFGVRFRFNAIGDGVAEDIVASNDSFGITQGVDGVAFHAGATIAVTDPSKAKGLVYVPEGVSSWGPAVDQGVYNGGGRDEGAFVAISKVGQGKAAFIGDSSPVEDSSPAYLREDSGSAKTTYDGFEEADDGVLLTNLINWLAEQEDYADFTGQGIPLDEPTGLHDFEIPENSTEPEAEPWSNPPSGYEWYDRTTFQPGSYGSEEEATNPEYHLQYQDVLPGNMQEFQIRFSGDNLGANGTESDFRLGIYLDGGQQVAQFSLDGENWTSNYGYSEYFTLNADQQGYASKTLYVRIKSGVDGEANLRVKQGSSNLMTENVTIDPDAVPEELPEEETPELPEVAPVDQVRALEDGELATIQGTVTTASGLWGAKGFYVQDGTAGIYVYQSEQDVNPGDIVQLTGTTETYNGEEELLNIQAFEVVGSSEVPGPIVIGPEELSAYQGSLVSLEAVEITDLRKADNYGTTEFTAVNTNGESVVVRLDNRTGTDYDTFPYQNGDVVSITGVASVFNGTYQLKPRSIDDFSSIDGSSLRQLIIDSEIKPGGIKNALLAKLKNAEKNSKHYDKMINFIDHQPDKHINADLKAGLVSLINAIR</sequence>
<feature type="signal peptide" evidence="1">
    <location>
        <begin position="1"/>
        <end position="32"/>
    </location>
</feature>
<dbReference type="Proteomes" id="UP000182347">
    <property type="component" value="Unassembled WGS sequence"/>
</dbReference>
<dbReference type="PANTHER" id="PTHR12969">
    <property type="entry name" value="NGD5/OSM-6/IFT52"/>
    <property type="match status" value="1"/>
</dbReference>
<keyword evidence="3" id="KW-0540">Nuclease</keyword>
<proteinExistence type="predicted"/>
<feature type="domain" description="DUF5689" evidence="2">
    <location>
        <begin position="616"/>
        <end position="721"/>
    </location>
</feature>
<name>A0A1G9X6P8_9BACI</name>
<keyword evidence="4" id="KW-1185">Reference proteome</keyword>
<dbReference type="PANTHER" id="PTHR12969:SF7">
    <property type="entry name" value="INTRAFLAGELLAR TRANSPORT PROTEIN 52 HOMOLOG"/>
    <property type="match status" value="1"/>
</dbReference>
<keyword evidence="3" id="KW-0378">Hydrolase</keyword>
<dbReference type="GO" id="GO:0004519">
    <property type="term" value="F:endonuclease activity"/>
    <property type="evidence" value="ECO:0007669"/>
    <property type="project" value="UniProtKB-KW"/>
</dbReference>
<dbReference type="OrthoDB" id="9801679at2"/>